<feature type="region of interest" description="Disordered" evidence="2">
    <location>
        <begin position="77"/>
        <end position="180"/>
    </location>
</feature>
<accession>A0A0G4EJD0</accession>
<protein>
    <submittedName>
        <fullName evidence="3">Uncharacterized protein</fullName>
    </submittedName>
</protein>
<evidence type="ECO:0000256" key="1">
    <source>
        <dbReference type="SAM" id="Coils"/>
    </source>
</evidence>
<sequence length="295" mass="32133">MSEESALRPPLRFERSTFLFSATRQLPPLSPDDSADPEACGAHGNAAEENEPADDVEKRLAALDKLEKELERDLQRLDMLSLARPPPALREDQGHVPKPAVPQTALRRGSVPPVRRQAVVKSRAVRCQEWKAKDDETQASTVPALPASSPSLKRRPPLPSSAHRSRSMNRSSSAGALHTLNSQKSSATLIGVRALSPDLSSVASSASPRITAGGVGLPTAPPRSLPLAARRPDPPLAFSPCHDTREGPCGCRVCALKKQQRRREAFRSACREALEKVATLRRQREASKAQRDRDR</sequence>
<evidence type="ECO:0000313" key="3">
    <source>
        <dbReference type="EMBL" id="CEL96849.1"/>
    </source>
</evidence>
<proteinExistence type="predicted"/>
<feature type="coiled-coil region" evidence="1">
    <location>
        <begin position="256"/>
        <end position="290"/>
    </location>
</feature>
<feature type="region of interest" description="Disordered" evidence="2">
    <location>
        <begin position="204"/>
        <end position="231"/>
    </location>
</feature>
<organism evidence="3 4">
    <name type="scientific">Vitrella brassicaformis (strain CCMP3155)</name>
    <dbReference type="NCBI Taxonomy" id="1169540"/>
    <lineage>
        <taxon>Eukaryota</taxon>
        <taxon>Sar</taxon>
        <taxon>Alveolata</taxon>
        <taxon>Colpodellida</taxon>
        <taxon>Vitrellaceae</taxon>
        <taxon>Vitrella</taxon>
    </lineage>
</organism>
<evidence type="ECO:0000313" key="4">
    <source>
        <dbReference type="Proteomes" id="UP000041254"/>
    </source>
</evidence>
<dbReference type="Proteomes" id="UP000041254">
    <property type="component" value="Unassembled WGS sequence"/>
</dbReference>
<feature type="region of interest" description="Disordered" evidence="2">
    <location>
        <begin position="19"/>
        <end position="55"/>
    </location>
</feature>
<evidence type="ECO:0000256" key="2">
    <source>
        <dbReference type="SAM" id="MobiDB-lite"/>
    </source>
</evidence>
<name>A0A0G4EJD0_VITBC</name>
<feature type="compositionally biased region" description="Basic and acidic residues" evidence="2">
    <location>
        <begin position="126"/>
        <end position="136"/>
    </location>
</feature>
<keyword evidence="4" id="KW-1185">Reference proteome</keyword>
<dbReference type="VEuPathDB" id="CryptoDB:Vbra_3885"/>
<gene>
    <name evidence="3" type="ORF">Vbra_3885</name>
</gene>
<feature type="compositionally biased region" description="Polar residues" evidence="2">
    <location>
        <begin position="168"/>
        <end position="180"/>
    </location>
</feature>
<dbReference type="InParanoid" id="A0A0G4EJD0"/>
<reference evidence="3 4" key="1">
    <citation type="submission" date="2014-11" db="EMBL/GenBank/DDBJ databases">
        <authorList>
            <person name="Zhu J."/>
            <person name="Qi W."/>
            <person name="Song R."/>
        </authorList>
    </citation>
    <scope>NUCLEOTIDE SEQUENCE [LARGE SCALE GENOMIC DNA]</scope>
</reference>
<keyword evidence="1" id="KW-0175">Coiled coil</keyword>
<dbReference type="AlphaFoldDB" id="A0A0G4EJD0"/>
<dbReference type="EMBL" id="CDMY01000247">
    <property type="protein sequence ID" value="CEL96849.1"/>
    <property type="molecule type" value="Genomic_DNA"/>
</dbReference>